<keyword evidence="5 12" id="KW-0436">Ligase</keyword>
<gene>
    <name evidence="12" type="primary">purD</name>
    <name evidence="15" type="ORF">J2Z81_001643</name>
</gene>
<feature type="domain" description="ATP-grasp" evidence="14">
    <location>
        <begin position="107"/>
        <end position="315"/>
    </location>
</feature>
<comment type="cofactor">
    <cofactor evidence="1">
        <name>Mn(2+)</name>
        <dbReference type="ChEBI" id="CHEBI:29035"/>
    </cofactor>
</comment>
<dbReference type="SUPFAM" id="SSF52440">
    <property type="entry name" value="PreATP-grasp domain"/>
    <property type="match status" value="1"/>
</dbReference>
<dbReference type="Gene3D" id="3.30.1490.20">
    <property type="entry name" value="ATP-grasp fold, A domain"/>
    <property type="match status" value="1"/>
</dbReference>
<evidence type="ECO:0000256" key="8">
    <source>
        <dbReference type="ARBA" id="ARBA00022840"/>
    </source>
</evidence>
<dbReference type="InterPro" id="IPR020562">
    <property type="entry name" value="PRibGlycinamide_synth_N"/>
</dbReference>
<dbReference type="Gene3D" id="3.90.600.10">
    <property type="entry name" value="Phosphoribosylglycinamide synthetase, C-terminal domain"/>
    <property type="match status" value="1"/>
</dbReference>
<dbReference type="InterPro" id="IPR020561">
    <property type="entry name" value="PRibGlycinamid_synth_ATP-grasp"/>
</dbReference>
<name>A0ABS4S9Y4_9BACI</name>
<dbReference type="Pfam" id="PF01071">
    <property type="entry name" value="GARS_A"/>
    <property type="match status" value="1"/>
</dbReference>
<comment type="pathway">
    <text evidence="3 12">Purine metabolism; IMP biosynthesis via de novo pathway; N(1)-(5-phospho-D-ribosyl)glycinamide from 5-phospho-alpha-D-ribose 1-diphosphate: step 2/2.</text>
</comment>
<dbReference type="HAMAP" id="MF_00138">
    <property type="entry name" value="GARS"/>
    <property type="match status" value="1"/>
</dbReference>
<evidence type="ECO:0000256" key="2">
    <source>
        <dbReference type="ARBA" id="ARBA00001946"/>
    </source>
</evidence>
<reference evidence="15 16" key="1">
    <citation type="submission" date="2021-03" db="EMBL/GenBank/DDBJ databases">
        <title>Genomic Encyclopedia of Type Strains, Phase IV (KMG-IV): sequencing the most valuable type-strain genomes for metagenomic binning, comparative biology and taxonomic classification.</title>
        <authorList>
            <person name="Goeker M."/>
        </authorList>
    </citation>
    <scope>NUCLEOTIDE SEQUENCE [LARGE SCALE GENOMIC DNA]</scope>
    <source>
        <strain evidence="15 16">DSM 25790</strain>
    </source>
</reference>
<dbReference type="Gene3D" id="3.40.50.20">
    <property type="match status" value="1"/>
</dbReference>
<dbReference type="InterPro" id="IPR000115">
    <property type="entry name" value="PRibGlycinamide_synth"/>
</dbReference>
<evidence type="ECO:0000313" key="16">
    <source>
        <dbReference type="Proteomes" id="UP001519294"/>
    </source>
</evidence>
<keyword evidence="7 12" id="KW-0658">Purine biosynthesis</keyword>
<evidence type="ECO:0000256" key="5">
    <source>
        <dbReference type="ARBA" id="ARBA00022598"/>
    </source>
</evidence>
<dbReference type="Pfam" id="PF02844">
    <property type="entry name" value="GARS_N"/>
    <property type="match status" value="1"/>
</dbReference>
<dbReference type="SMART" id="SM01209">
    <property type="entry name" value="GARS_A"/>
    <property type="match status" value="1"/>
</dbReference>
<accession>A0ABS4S9Y4</accession>
<evidence type="ECO:0000256" key="13">
    <source>
        <dbReference type="PROSITE-ProRule" id="PRU00409"/>
    </source>
</evidence>
<keyword evidence="8 13" id="KW-0067">ATP-binding</keyword>
<dbReference type="Gene3D" id="3.30.470.20">
    <property type="entry name" value="ATP-grasp fold, B domain"/>
    <property type="match status" value="1"/>
</dbReference>
<protein>
    <recommendedName>
        <fullName evidence="4 12">Phosphoribosylamine--glycine ligase</fullName>
        <ecNumber evidence="4 12">6.3.4.13</ecNumber>
    </recommendedName>
    <alternativeName>
        <fullName evidence="12">GARS</fullName>
    </alternativeName>
    <alternativeName>
        <fullName evidence="10 12">Glycinamide ribonucleotide synthetase</fullName>
    </alternativeName>
    <alternativeName>
        <fullName evidence="11 12">Phosphoribosylglycinamide synthetase</fullName>
    </alternativeName>
</protein>
<evidence type="ECO:0000256" key="9">
    <source>
        <dbReference type="ARBA" id="ARBA00038345"/>
    </source>
</evidence>
<dbReference type="NCBIfam" id="TIGR00877">
    <property type="entry name" value="purD"/>
    <property type="match status" value="1"/>
</dbReference>
<evidence type="ECO:0000313" key="15">
    <source>
        <dbReference type="EMBL" id="MBP2257689.1"/>
    </source>
</evidence>
<dbReference type="InterPro" id="IPR011054">
    <property type="entry name" value="Rudment_hybrid_motif"/>
</dbReference>
<dbReference type="InterPro" id="IPR037123">
    <property type="entry name" value="PRibGlycinamide_synth_C_sf"/>
</dbReference>
<evidence type="ECO:0000256" key="4">
    <source>
        <dbReference type="ARBA" id="ARBA00013255"/>
    </source>
</evidence>
<comment type="caution">
    <text evidence="15">The sequence shown here is derived from an EMBL/GenBank/DDBJ whole genome shotgun (WGS) entry which is preliminary data.</text>
</comment>
<organism evidence="15 16">
    <name type="scientific">Virgibacillus alimentarius</name>
    <dbReference type="NCBI Taxonomy" id="698769"/>
    <lineage>
        <taxon>Bacteria</taxon>
        <taxon>Bacillati</taxon>
        <taxon>Bacillota</taxon>
        <taxon>Bacilli</taxon>
        <taxon>Bacillales</taxon>
        <taxon>Bacillaceae</taxon>
        <taxon>Virgibacillus</taxon>
    </lineage>
</organism>
<sequence>MNVLVVGRGGREHSIIMKLKESEEITGLYAAPGNGGIAKQATCVPIDEMDFDGLIAFAKESQIDLTIVGPEAPLNAGIANRFQENRLAIFAPTKEAALLEGSKDFAKKFMKKYNIPTAEHTTFTDPNEAKAYIEKKGAPIVIKADGLAAGKGVVVAETIEEALKAIDDMLIAKVFSQKGETPKVVIEEFLEGKEFSLMAFVHEYNVYPMVTARDHKRAYDNDQGPNTGGMGAYAPVSDVSTRDLAFTCEAIMQKTANGMMEEGRNFTGILYAGLIMTEDGPKVIEFNTRFGDPETQVVLPLLENDLLQVFLDVLAGKDPSLEWKDGVCAGVVVASKGYPQACEKDVLLPEINVCKDSFVIHAGTKQVEGSYRSNGGRVLLVGANGGSLQTATAAVYETLQPLEQAEGFYYRKDIGKN</sequence>
<comment type="cofactor">
    <cofactor evidence="2">
        <name>Mg(2+)</name>
        <dbReference type="ChEBI" id="CHEBI:18420"/>
    </cofactor>
</comment>
<dbReference type="InterPro" id="IPR011761">
    <property type="entry name" value="ATP-grasp"/>
</dbReference>
<dbReference type="PANTHER" id="PTHR43472">
    <property type="entry name" value="PHOSPHORIBOSYLAMINE--GLYCINE LIGASE"/>
    <property type="match status" value="1"/>
</dbReference>
<proteinExistence type="inferred from homology"/>
<evidence type="ECO:0000256" key="12">
    <source>
        <dbReference type="HAMAP-Rule" id="MF_00138"/>
    </source>
</evidence>
<dbReference type="Proteomes" id="UP001519294">
    <property type="component" value="Unassembled WGS sequence"/>
</dbReference>
<evidence type="ECO:0000256" key="7">
    <source>
        <dbReference type="ARBA" id="ARBA00022755"/>
    </source>
</evidence>
<evidence type="ECO:0000256" key="6">
    <source>
        <dbReference type="ARBA" id="ARBA00022741"/>
    </source>
</evidence>
<dbReference type="SUPFAM" id="SSF56059">
    <property type="entry name" value="Glutathione synthetase ATP-binding domain-like"/>
    <property type="match status" value="1"/>
</dbReference>
<evidence type="ECO:0000256" key="11">
    <source>
        <dbReference type="ARBA" id="ARBA00042864"/>
    </source>
</evidence>
<dbReference type="EMBL" id="JAGIKX010000012">
    <property type="protein sequence ID" value="MBP2257689.1"/>
    <property type="molecule type" value="Genomic_DNA"/>
</dbReference>
<dbReference type="InterPro" id="IPR016185">
    <property type="entry name" value="PreATP-grasp_dom_sf"/>
</dbReference>
<dbReference type="Pfam" id="PF02843">
    <property type="entry name" value="GARS_C"/>
    <property type="match status" value="1"/>
</dbReference>
<comment type="similarity">
    <text evidence="9 12">Belongs to the GARS family.</text>
</comment>
<evidence type="ECO:0000256" key="3">
    <source>
        <dbReference type="ARBA" id="ARBA00005174"/>
    </source>
</evidence>
<dbReference type="SMART" id="SM01210">
    <property type="entry name" value="GARS_C"/>
    <property type="match status" value="1"/>
</dbReference>
<evidence type="ECO:0000256" key="1">
    <source>
        <dbReference type="ARBA" id="ARBA00001936"/>
    </source>
</evidence>
<dbReference type="PROSITE" id="PS00184">
    <property type="entry name" value="GARS"/>
    <property type="match status" value="1"/>
</dbReference>
<dbReference type="PANTHER" id="PTHR43472:SF1">
    <property type="entry name" value="PHOSPHORIBOSYLAMINE--GLYCINE LIGASE, CHLOROPLASTIC"/>
    <property type="match status" value="1"/>
</dbReference>
<dbReference type="InterPro" id="IPR020559">
    <property type="entry name" value="PRibGlycinamide_synth_CS"/>
</dbReference>
<evidence type="ECO:0000256" key="10">
    <source>
        <dbReference type="ARBA" id="ARBA00042242"/>
    </source>
</evidence>
<keyword evidence="6 13" id="KW-0547">Nucleotide-binding</keyword>
<dbReference type="InterPro" id="IPR020560">
    <property type="entry name" value="PRibGlycinamide_synth_C-dom"/>
</dbReference>
<dbReference type="PROSITE" id="PS50975">
    <property type="entry name" value="ATP_GRASP"/>
    <property type="match status" value="1"/>
</dbReference>
<dbReference type="RefSeq" id="WP_029266001.1">
    <property type="nucleotide sequence ID" value="NZ_JAGIKX010000012.1"/>
</dbReference>
<keyword evidence="16" id="KW-1185">Reference proteome</keyword>
<comment type="catalytic activity">
    <reaction evidence="12">
        <text>5-phospho-beta-D-ribosylamine + glycine + ATP = N(1)-(5-phospho-beta-D-ribosyl)glycinamide + ADP + phosphate + H(+)</text>
        <dbReference type="Rhea" id="RHEA:17453"/>
        <dbReference type="ChEBI" id="CHEBI:15378"/>
        <dbReference type="ChEBI" id="CHEBI:30616"/>
        <dbReference type="ChEBI" id="CHEBI:43474"/>
        <dbReference type="ChEBI" id="CHEBI:57305"/>
        <dbReference type="ChEBI" id="CHEBI:58681"/>
        <dbReference type="ChEBI" id="CHEBI:143788"/>
        <dbReference type="ChEBI" id="CHEBI:456216"/>
        <dbReference type="EC" id="6.3.4.13"/>
    </reaction>
</comment>
<dbReference type="SUPFAM" id="SSF51246">
    <property type="entry name" value="Rudiment single hybrid motif"/>
    <property type="match status" value="1"/>
</dbReference>
<evidence type="ECO:0000259" key="14">
    <source>
        <dbReference type="PROSITE" id="PS50975"/>
    </source>
</evidence>
<dbReference type="EC" id="6.3.4.13" evidence="4 12"/>
<dbReference type="InterPro" id="IPR013815">
    <property type="entry name" value="ATP_grasp_subdomain_1"/>
</dbReference>
<dbReference type="GO" id="GO:0004637">
    <property type="term" value="F:phosphoribosylamine-glycine ligase activity"/>
    <property type="evidence" value="ECO:0007669"/>
    <property type="project" value="UniProtKB-EC"/>
</dbReference>